<sequence length="462" mass="51236">MRPSPQKPLIAIIGATGTGKSQLAVELATQFNGEVINGDAMQLYEGLPIITNKITFEERNGVPHHLLGCIGLEEPTWTVGNYVKQALSAIDEIHARGKLPILVGGTHYYTQSLLFKETLAEGAEGAEEAAKFGDADGEYAILEEPTETILAKLKEVDPVMADRWHPNDRRKIQRSLEIWLKTGKTASKTYQEQQAAKLSPDIVTDGTMKPDEARSRLRFLTLALWVHAENDSLRPRLDMRVCKMVDQGLLAEVQTLNKFLQGEHDAGRHVDKTRGIWVSIGYKEFEAYQNTLNAGEAASSGLDQLKATAVEQTQTATRQYAKRQVRWIRIKLMHALSDAGAMNNLYLLDGTDLQNWDTTVSGPARHLTEHFLLGQDMPTPTGLSAAAEGLLTPRREFDMSQRPDLWVRRTCEACAAVFVTESDWMQHVRSKKHKRASAKKKKTALEAEGTDGCGHGKSVLGD</sequence>
<accession>A0ACC3DUR0</accession>
<organism evidence="1 2">
    <name type="scientific">Coniosporium uncinatum</name>
    <dbReference type="NCBI Taxonomy" id="93489"/>
    <lineage>
        <taxon>Eukaryota</taxon>
        <taxon>Fungi</taxon>
        <taxon>Dikarya</taxon>
        <taxon>Ascomycota</taxon>
        <taxon>Pezizomycotina</taxon>
        <taxon>Dothideomycetes</taxon>
        <taxon>Dothideomycetes incertae sedis</taxon>
        <taxon>Coniosporium</taxon>
    </lineage>
</organism>
<proteinExistence type="predicted"/>
<name>A0ACC3DUR0_9PEZI</name>
<gene>
    <name evidence="1" type="ORF">LTS18_001434</name>
</gene>
<evidence type="ECO:0000313" key="1">
    <source>
        <dbReference type="EMBL" id="KAK3080432.1"/>
    </source>
</evidence>
<dbReference type="EMBL" id="JAWDJW010000569">
    <property type="protein sequence ID" value="KAK3080432.1"/>
    <property type="molecule type" value="Genomic_DNA"/>
</dbReference>
<evidence type="ECO:0000313" key="2">
    <source>
        <dbReference type="Proteomes" id="UP001186974"/>
    </source>
</evidence>
<keyword evidence="2" id="KW-1185">Reference proteome</keyword>
<reference evidence="1" key="1">
    <citation type="submission" date="2024-09" db="EMBL/GenBank/DDBJ databases">
        <title>Black Yeasts Isolated from many extreme environments.</title>
        <authorList>
            <person name="Coleine C."/>
            <person name="Stajich J.E."/>
            <person name="Selbmann L."/>
        </authorList>
    </citation>
    <scope>NUCLEOTIDE SEQUENCE</scope>
    <source>
        <strain evidence="1">CCFEE 5737</strain>
    </source>
</reference>
<protein>
    <submittedName>
        <fullName evidence="1">Uncharacterized protein</fullName>
    </submittedName>
</protein>
<dbReference type="Proteomes" id="UP001186974">
    <property type="component" value="Unassembled WGS sequence"/>
</dbReference>
<comment type="caution">
    <text evidence="1">The sequence shown here is derived from an EMBL/GenBank/DDBJ whole genome shotgun (WGS) entry which is preliminary data.</text>
</comment>